<evidence type="ECO:0000313" key="5">
    <source>
        <dbReference type="RefSeq" id="XP_019701784.1"/>
    </source>
</evidence>
<dbReference type="RefSeq" id="XP_019701784.1">
    <property type="nucleotide sequence ID" value="XM_019846225.2"/>
</dbReference>
<feature type="compositionally biased region" description="Polar residues" evidence="1">
    <location>
        <begin position="26"/>
        <end position="44"/>
    </location>
</feature>
<proteinExistence type="predicted"/>
<feature type="compositionally biased region" description="Low complexity" evidence="1">
    <location>
        <begin position="440"/>
        <end position="450"/>
    </location>
</feature>
<dbReference type="GeneID" id="105032249"/>
<dbReference type="AlphaFoldDB" id="A0A6I9Q913"/>
<name>A0A6I9Q913_ELAGV</name>
<reference evidence="4 5" key="1">
    <citation type="submission" date="2025-04" db="UniProtKB">
        <authorList>
            <consortium name="RefSeq"/>
        </authorList>
    </citation>
    <scope>IDENTIFICATION</scope>
</reference>
<feature type="compositionally biased region" description="Polar residues" evidence="1">
    <location>
        <begin position="338"/>
        <end position="350"/>
    </location>
</feature>
<feature type="region of interest" description="Disordered" evidence="1">
    <location>
        <begin position="431"/>
        <end position="488"/>
    </location>
</feature>
<gene>
    <name evidence="4 5 6" type="primary">LOC105032249</name>
</gene>
<dbReference type="RefSeq" id="XP_029116797.1">
    <property type="nucleotide sequence ID" value="XM_029260964.1"/>
</dbReference>
<evidence type="ECO:0000256" key="1">
    <source>
        <dbReference type="SAM" id="MobiDB-lite"/>
    </source>
</evidence>
<evidence type="ECO:0000313" key="3">
    <source>
        <dbReference type="Proteomes" id="UP000504607"/>
    </source>
</evidence>
<dbReference type="InterPro" id="IPR012417">
    <property type="entry name" value="CaM-bd_dom_pln"/>
</dbReference>
<evidence type="ECO:0000313" key="6">
    <source>
        <dbReference type="RefSeq" id="XP_029116797.1"/>
    </source>
</evidence>
<keyword evidence="3" id="KW-1185">Reference proteome</keyword>
<dbReference type="Proteomes" id="UP000504607">
    <property type="component" value="Unplaced"/>
</dbReference>
<dbReference type="GO" id="GO:0005516">
    <property type="term" value="F:calmodulin binding"/>
    <property type="evidence" value="ECO:0007669"/>
    <property type="project" value="InterPro"/>
</dbReference>
<dbReference type="SMART" id="SM01054">
    <property type="entry name" value="CaM_binding"/>
    <property type="match status" value="1"/>
</dbReference>
<protein>
    <submittedName>
        <fullName evidence="4 5">Uncharacterized protein LOC105032249</fullName>
    </submittedName>
</protein>
<dbReference type="OrthoDB" id="766386at2759"/>
<dbReference type="RefSeq" id="XP_010904938.1">
    <property type="nucleotide sequence ID" value="XM_010906636.3"/>
</dbReference>
<evidence type="ECO:0000259" key="2">
    <source>
        <dbReference type="SMART" id="SM01054"/>
    </source>
</evidence>
<dbReference type="KEGG" id="egu:105032249"/>
<feature type="region of interest" description="Disordered" evidence="1">
    <location>
        <begin position="337"/>
        <end position="364"/>
    </location>
</feature>
<feature type="region of interest" description="Disordered" evidence="1">
    <location>
        <begin position="20"/>
        <end position="44"/>
    </location>
</feature>
<dbReference type="PANTHER" id="PTHR33349">
    <property type="entry name" value="EMB|CAB62594.1"/>
    <property type="match status" value="1"/>
</dbReference>
<accession>A0A6I9Q913</accession>
<feature type="domain" description="Calmodulin-binding" evidence="2">
    <location>
        <begin position="487"/>
        <end position="601"/>
    </location>
</feature>
<evidence type="ECO:0000313" key="4">
    <source>
        <dbReference type="RefSeq" id="XP_010904938.1"/>
    </source>
</evidence>
<dbReference type="PANTHER" id="PTHR33349:SF41">
    <property type="entry name" value="EMB|CAB62594.1"/>
    <property type="match status" value="1"/>
</dbReference>
<dbReference type="Pfam" id="PF07839">
    <property type="entry name" value="CaM_binding"/>
    <property type="match status" value="1"/>
</dbReference>
<sequence length="611" mass="68141">MDEEATERGSILETAEVIKPIGGVRRNSTGKTSPTGLLSLSNSDQKPLPRYLQTSIKSCHDFCKYGRKHDFEGKEKHSFLHRSRNNLITVEQQNEAKALDFGERRKKPVSKVKSSSMQRIGFSDELKTIKQKGLSTTKGTGLLDKTVDKELQTLSPCRKNVVSSKQAILPSSPENEHTKLKRLSTVGRKERQIIKQKAPLQLKTFLNKPKDFKQKGLYHANKVDACGKPGPVKERTALPSNKGIASVKPKLLRQISVKKTMTAAIPMIMKQKASVPPKSIGIPAKPEVFLKAKKAPEVKSASALTRPAHLACRRNREDKISLSLRMTKVGERKVLKPSTASLPTKSSADGASNLKPRKYGNTKLMAPVKRQGNVEKAAYDIGEQFEKSEHGIDRYEEQILYVVEPKEENVDLDSTQQISDGHQILESMFHDEEEAEEPESVSGISDSSESLFDDVGTKSKSSNVFSKGEDRRRPRRTATVHPEDGNQPYKLKFRRGRVLEPQAESNGPRRLIFRRGRVVGENPNGNCVAGRRRFRRRNGMDVLKDPNADALGVVLRHQDTEGKKETQSLFNNVIEETASRLVETRKSKVKALVGAFETVISLQDSKPASTE</sequence>
<organism evidence="3 4">
    <name type="scientific">Elaeis guineensis var. tenera</name>
    <name type="common">Oil palm</name>
    <dbReference type="NCBI Taxonomy" id="51953"/>
    <lineage>
        <taxon>Eukaryota</taxon>
        <taxon>Viridiplantae</taxon>
        <taxon>Streptophyta</taxon>
        <taxon>Embryophyta</taxon>
        <taxon>Tracheophyta</taxon>
        <taxon>Spermatophyta</taxon>
        <taxon>Magnoliopsida</taxon>
        <taxon>Liliopsida</taxon>
        <taxon>Arecaceae</taxon>
        <taxon>Arecoideae</taxon>
        <taxon>Cocoseae</taxon>
        <taxon>Elaeidinae</taxon>
        <taxon>Elaeis</taxon>
    </lineage>
</organism>